<dbReference type="OrthoDB" id="8117109at2"/>
<accession>A0A1X7G817</accession>
<name>A0A1X7G817_9HYPH</name>
<evidence type="ECO:0000256" key="1">
    <source>
        <dbReference type="SAM" id="MobiDB-lite"/>
    </source>
</evidence>
<dbReference type="EMBL" id="FXAF01000011">
    <property type="protein sequence ID" value="SMF65654.1"/>
    <property type="molecule type" value="Genomic_DNA"/>
</dbReference>
<evidence type="ECO:0000313" key="2">
    <source>
        <dbReference type="EMBL" id="SMF65654.1"/>
    </source>
</evidence>
<dbReference type="RefSeq" id="WP_143531745.1">
    <property type="nucleotide sequence ID" value="NZ_FXAF01000011.1"/>
</dbReference>
<sequence>MYGKRFSENGKNVSEDDMSSIALNEAKSWADELMDREFRGRGDREKSVRGRLADRIGVSESYLFRLQYKTREMKDVAGEVYRRLKLAYEEACQKNEAAADRYRNERLGMRGHHEATYEKRAPAALGMASAETVEEE</sequence>
<dbReference type="Proteomes" id="UP000192903">
    <property type="component" value="Unassembled WGS sequence"/>
</dbReference>
<reference evidence="3" key="1">
    <citation type="submission" date="2017-04" db="EMBL/GenBank/DDBJ databases">
        <authorList>
            <person name="Varghese N."/>
            <person name="Submissions S."/>
        </authorList>
    </citation>
    <scope>NUCLEOTIDE SEQUENCE [LARGE SCALE GENOMIC DNA]</scope>
    <source>
        <strain evidence="3">B4P</strain>
    </source>
</reference>
<feature type="region of interest" description="Disordered" evidence="1">
    <location>
        <begin position="113"/>
        <end position="136"/>
    </location>
</feature>
<protein>
    <submittedName>
        <fullName evidence="2">Uncharacterized protein</fullName>
    </submittedName>
</protein>
<dbReference type="AlphaFoldDB" id="A0A1X7G817"/>
<gene>
    <name evidence="2" type="ORF">SAMN02982989_3388</name>
</gene>
<evidence type="ECO:0000313" key="3">
    <source>
        <dbReference type="Proteomes" id="UP000192903"/>
    </source>
</evidence>
<keyword evidence="3" id="KW-1185">Reference proteome</keyword>
<proteinExistence type="predicted"/>
<dbReference type="STRING" id="464029.SAMN02982989_3388"/>
<organism evidence="2 3">
    <name type="scientific">Xaviernesmea oryzae</name>
    <dbReference type="NCBI Taxonomy" id="464029"/>
    <lineage>
        <taxon>Bacteria</taxon>
        <taxon>Pseudomonadati</taxon>
        <taxon>Pseudomonadota</taxon>
        <taxon>Alphaproteobacteria</taxon>
        <taxon>Hyphomicrobiales</taxon>
        <taxon>Rhizobiaceae</taxon>
        <taxon>Rhizobium/Agrobacterium group</taxon>
        <taxon>Xaviernesmea</taxon>
    </lineage>
</organism>